<evidence type="ECO:0000259" key="5">
    <source>
        <dbReference type="PROSITE" id="PS50932"/>
    </source>
</evidence>
<evidence type="ECO:0000256" key="2">
    <source>
        <dbReference type="ARBA" id="ARBA00023015"/>
    </source>
</evidence>
<protein>
    <submittedName>
        <fullName evidence="6">LacI family DNA-binding transcriptional regulator</fullName>
    </submittedName>
</protein>
<dbReference type="Gene3D" id="1.10.260.40">
    <property type="entry name" value="lambda repressor-like DNA-binding domains"/>
    <property type="match status" value="1"/>
</dbReference>
<dbReference type="SUPFAM" id="SSF47413">
    <property type="entry name" value="lambda repressor-like DNA-binding domains"/>
    <property type="match status" value="1"/>
</dbReference>
<dbReference type="EMBL" id="JBHUMF010000031">
    <property type="protein sequence ID" value="MFD2682536.1"/>
    <property type="molecule type" value="Genomic_DNA"/>
</dbReference>
<dbReference type="InterPro" id="IPR010982">
    <property type="entry name" value="Lambda_DNA-bd_dom_sf"/>
</dbReference>
<organism evidence="6 7">
    <name type="scientific">Bacillus seohaeanensis</name>
    <dbReference type="NCBI Taxonomy" id="284580"/>
    <lineage>
        <taxon>Bacteria</taxon>
        <taxon>Bacillati</taxon>
        <taxon>Bacillota</taxon>
        <taxon>Bacilli</taxon>
        <taxon>Bacillales</taxon>
        <taxon>Bacillaceae</taxon>
        <taxon>Bacillus</taxon>
    </lineage>
</organism>
<reference evidence="7" key="1">
    <citation type="journal article" date="2019" name="Int. J. Syst. Evol. Microbiol.">
        <title>The Global Catalogue of Microorganisms (GCM) 10K type strain sequencing project: providing services to taxonomists for standard genome sequencing and annotation.</title>
        <authorList>
            <consortium name="The Broad Institute Genomics Platform"/>
            <consortium name="The Broad Institute Genome Sequencing Center for Infectious Disease"/>
            <person name="Wu L."/>
            <person name="Ma J."/>
        </authorList>
    </citation>
    <scope>NUCLEOTIDE SEQUENCE [LARGE SCALE GENOMIC DNA]</scope>
    <source>
        <strain evidence="7">KCTC 3913</strain>
    </source>
</reference>
<comment type="caution">
    <text evidence="6">The sequence shown here is derived from an EMBL/GenBank/DDBJ whole genome shotgun (WGS) entry which is preliminary data.</text>
</comment>
<accession>A0ABW5RW18</accession>
<gene>
    <name evidence="6" type="ORF">ACFSUL_17485</name>
</gene>
<dbReference type="PROSITE" id="PS50932">
    <property type="entry name" value="HTH_LACI_2"/>
    <property type="match status" value="1"/>
</dbReference>
<dbReference type="InterPro" id="IPR000843">
    <property type="entry name" value="HTH_LacI"/>
</dbReference>
<keyword evidence="2" id="KW-0805">Transcription regulation</keyword>
<dbReference type="InterPro" id="IPR046335">
    <property type="entry name" value="LacI/GalR-like_sensor"/>
</dbReference>
<sequence length="329" mass="37016">MATIKNVAKKAGVSVATVSRVLNNKGYVHEDTRKLINEAIEELNYKPNEVARSLYKKKSRLIGLILPDIRNPFFPELSRGVEDEMQKHGFRLIIGNADEKLEKESDYIHTFKQNNVIGIISATNHRDLSHYDDLSLPVVLLDRTSDKHPSVSANGFDGGRQAAREIVRRGSKRVTLLKGPAELQAAQNRFKGAVEEMCTLNVNFNVMVTTSFAFDDAEKWAKKLFEEYPDTDGVIASNDVVAAAILHEAHRLGKSIPNDLQIIGFDDIPLSKLLFPPLSTIRQPAYEMGREAADLLIKLITNEKVQEKYIQMPVEFMERQTTRKAEENG</sequence>
<keyword evidence="1" id="KW-0678">Repressor</keyword>
<dbReference type="CDD" id="cd01392">
    <property type="entry name" value="HTH_LacI"/>
    <property type="match status" value="1"/>
</dbReference>
<dbReference type="SUPFAM" id="SSF53822">
    <property type="entry name" value="Periplasmic binding protein-like I"/>
    <property type="match status" value="1"/>
</dbReference>
<dbReference type="PANTHER" id="PTHR30146:SF95">
    <property type="entry name" value="RIBOSE OPERON REPRESSOR"/>
    <property type="match status" value="1"/>
</dbReference>
<evidence type="ECO:0000256" key="4">
    <source>
        <dbReference type="ARBA" id="ARBA00023163"/>
    </source>
</evidence>
<evidence type="ECO:0000313" key="6">
    <source>
        <dbReference type="EMBL" id="MFD2682536.1"/>
    </source>
</evidence>
<proteinExistence type="predicted"/>
<dbReference type="Pfam" id="PF13377">
    <property type="entry name" value="Peripla_BP_3"/>
    <property type="match status" value="1"/>
</dbReference>
<evidence type="ECO:0000256" key="1">
    <source>
        <dbReference type="ARBA" id="ARBA00022491"/>
    </source>
</evidence>
<dbReference type="Proteomes" id="UP001597506">
    <property type="component" value="Unassembled WGS sequence"/>
</dbReference>
<evidence type="ECO:0000313" key="7">
    <source>
        <dbReference type="Proteomes" id="UP001597506"/>
    </source>
</evidence>
<keyword evidence="7" id="KW-1185">Reference proteome</keyword>
<keyword evidence="4" id="KW-0804">Transcription</keyword>
<dbReference type="PANTHER" id="PTHR30146">
    <property type="entry name" value="LACI-RELATED TRANSCRIPTIONAL REPRESSOR"/>
    <property type="match status" value="1"/>
</dbReference>
<keyword evidence="3 6" id="KW-0238">DNA-binding</keyword>
<feature type="domain" description="HTH lacI-type" evidence="5">
    <location>
        <begin position="2"/>
        <end position="56"/>
    </location>
</feature>
<evidence type="ECO:0000256" key="3">
    <source>
        <dbReference type="ARBA" id="ARBA00023125"/>
    </source>
</evidence>
<dbReference type="Gene3D" id="3.40.50.2300">
    <property type="match status" value="2"/>
</dbReference>
<name>A0ABW5RW18_9BACI</name>
<dbReference type="Pfam" id="PF00356">
    <property type="entry name" value="LacI"/>
    <property type="match status" value="1"/>
</dbReference>
<dbReference type="GO" id="GO:0003677">
    <property type="term" value="F:DNA binding"/>
    <property type="evidence" value="ECO:0007669"/>
    <property type="project" value="UniProtKB-KW"/>
</dbReference>
<dbReference type="RefSeq" id="WP_377937187.1">
    <property type="nucleotide sequence ID" value="NZ_JBHUMF010000031.1"/>
</dbReference>
<dbReference type="SMART" id="SM00354">
    <property type="entry name" value="HTH_LACI"/>
    <property type="match status" value="1"/>
</dbReference>
<dbReference type="PRINTS" id="PR00036">
    <property type="entry name" value="HTHLACI"/>
</dbReference>
<dbReference type="InterPro" id="IPR028082">
    <property type="entry name" value="Peripla_BP_I"/>
</dbReference>
<dbReference type="CDD" id="cd06291">
    <property type="entry name" value="PBP1_Qymf-like"/>
    <property type="match status" value="1"/>
</dbReference>